<sequence>MDRPYSTAVLGARTSHSWAWGHGDADDQHMHRLHPSPLRRHSCPATSLAPKVPMSSWTGGPFLADVYAGSLPYTLYKAATHDGDGESQVF</sequence>
<reference evidence="1" key="1">
    <citation type="journal article" date="2022" name="bioRxiv">
        <title>Sequencing and chromosome-scale assembly of the giantPleurodeles waltlgenome.</title>
        <authorList>
            <person name="Brown T."/>
            <person name="Elewa A."/>
            <person name="Iarovenko S."/>
            <person name="Subramanian E."/>
            <person name="Araus A.J."/>
            <person name="Petzold A."/>
            <person name="Susuki M."/>
            <person name="Suzuki K.-i.T."/>
            <person name="Hayashi T."/>
            <person name="Toyoda A."/>
            <person name="Oliveira C."/>
            <person name="Osipova E."/>
            <person name="Leigh N.D."/>
            <person name="Simon A."/>
            <person name="Yun M.H."/>
        </authorList>
    </citation>
    <scope>NUCLEOTIDE SEQUENCE</scope>
    <source>
        <strain evidence="1">20211129_DDA</strain>
        <tissue evidence="1">Liver</tissue>
    </source>
</reference>
<dbReference type="Proteomes" id="UP001066276">
    <property type="component" value="Chromosome 3_1"/>
</dbReference>
<organism evidence="1 2">
    <name type="scientific">Pleurodeles waltl</name>
    <name type="common">Iberian ribbed newt</name>
    <dbReference type="NCBI Taxonomy" id="8319"/>
    <lineage>
        <taxon>Eukaryota</taxon>
        <taxon>Metazoa</taxon>
        <taxon>Chordata</taxon>
        <taxon>Craniata</taxon>
        <taxon>Vertebrata</taxon>
        <taxon>Euteleostomi</taxon>
        <taxon>Amphibia</taxon>
        <taxon>Batrachia</taxon>
        <taxon>Caudata</taxon>
        <taxon>Salamandroidea</taxon>
        <taxon>Salamandridae</taxon>
        <taxon>Pleurodelinae</taxon>
        <taxon>Pleurodeles</taxon>
    </lineage>
</organism>
<keyword evidence="2" id="KW-1185">Reference proteome</keyword>
<gene>
    <name evidence="1" type="ORF">NDU88_001206</name>
</gene>
<name>A0AAV7U5Q3_PLEWA</name>
<dbReference type="EMBL" id="JANPWB010000005">
    <property type="protein sequence ID" value="KAJ1184399.1"/>
    <property type="molecule type" value="Genomic_DNA"/>
</dbReference>
<proteinExistence type="predicted"/>
<evidence type="ECO:0000313" key="1">
    <source>
        <dbReference type="EMBL" id="KAJ1184399.1"/>
    </source>
</evidence>
<accession>A0AAV7U5Q3</accession>
<protein>
    <submittedName>
        <fullName evidence="1">Uncharacterized protein</fullName>
    </submittedName>
</protein>
<evidence type="ECO:0000313" key="2">
    <source>
        <dbReference type="Proteomes" id="UP001066276"/>
    </source>
</evidence>
<dbReference type="AlphaFoldDB" id="A0AAV7U5Q3"/>
<comment type="caution">
    <text evidence="1">The sequence shown here is derived from an EMBL/GenBank/DDBJ whole genome shotgun (WGS) entry which is preliminary data.</text>
</comment>